<feature type="compositionally biased region" description="Basic residues" evidence="1">
    <location>
        <begin position="182"/>
        <end position="192"/>
    </location>
</feature>
<feature type="compositionally biased region" description="Gly residues" evidence="1">
    <location>
        <begin position="30"/>
        <end position="43"/>
    </location>
</feature>
<name>A0A8B9T4K2_ANAPL</name>
<organism evidence="2 3">
    <name type="scientific">Anas platyrhynchos</name>
    <name type="common">Mallard</name>
    <name type="synonym">Anas boschas</name>
    <dbReference type="NCBI Taxonomy" id="8839"/>
    <lineage>
        <taxon>Eukaryota</taxon>
        <taxon>Metazoa</taxon>
        <taxon>Chordata</taxon>
        <taxon>Craniata</taxon>
        <taxon>Vertebrata</taxon>
        <taxon>Euteleostomi</taxon>
        <taxon>Archelosauria</taxon>
        <taxon>Archosauria</taxon>
        <taxon>Dinosauria</taxon>
        <taxon>Saurischia</taxon>
        <taxon>Theropoda</taxon>
        <taxon>Coelurosauria</taxon>
        <taxon>Aves</taxon>
        <taxon>Neognathae</taxon>
        <taxon>Galloanserae</taxon>
        <taxon>Anseriformes</taxon>
        <taxon>Anatidae</taxon>
        <taxon>Anatinae</taxon>
        <taxon>Anas</taxon>
    </lineage>
</organism>
<reference evidence="2" key="2">
    <citation type="submission" date="2025-08" db="UniProtKB">
        <authorList>
            <consortium name="Ensembl"/>
        </authorList>
    </citation>
    <scope>IDENTIFICATION</scope>
</reference>
<feature type="compositionally biased region" description="Low complexity" evidence="1">
    <location>
        <begin position="104"/>
        <end position="113"/>
    </location>
</feature>
<feature type="compositionally biased region" description="Basic and acidic residues" evidence="1">
    <location>
        <begin position="1"/>
        <end position="29"/>
    </location>
</feature>
<proteinExistence type="predicted"/>
<feature type="region of interest" description="Disordered" evidence="1">
    <location>
        <begin position="1"/>
        <end position="210"/>
    </location>
</feature>
<feature type="compositionally biased region" description="Gly residues" evidence="1">
    <location>
        <begin position="117"/>
        <end position="133"/>
    </location>
</feature>
<evidence type="ECO:0000313" key="2">
    <source>
        <dbReference type="Ensembl" id="ENSAPLP00020015394.1"/>
    </source>
</evidence>
<dbReference type="Proteomes" id="UP000694400">
    <property type="component" value="Chromosome 3"/>
</dbReference>
<protein>
    <submittedName>
        <fullName evidence="2">Uncharacterized protein</fullName>
    </submittedName>
</protein>
<accession>A0A8B9T4K2</accession>
<dbReference type="Ensembl" id="ENSAPLT00020016603.1">
    <property type="protein sequence ID" value="ENSAPLP00020015394.1"/>
    <property type="gene ID" value="ENSAPLG00020011152.1"/>
</dbReference>
<dbReference type="AlphaFoldDB" id="A0A8B9T4K2"/>
<reference evidence="2" key="1">
    <citation type="submission" date="2019-08" db="EMBL/GenBank/DDBJ databases">
        <title>Three high-quality genomes provides insights into domestication of ducks.</title>
        <authorList>
            <person name="Hou Z.C."/>
            <person name="Zhu F."/>
            <person name="Yin Z.T."/>
            <person name="Zhang F."/>
        </authorList>
    </citation>
    <scope>NUCLEOTIDE SEQUENCE [LARGE SCALE GENOMIC DNA]</scope>
</reference>
<evidence type="ECO:0000256" key="1">
    <source>
        <dbReference type="SAM" id="MobiDB-lite"/>
    </source>
</evidence>
<evidence type="ECO:0000313" key="3">
    <source>
        <dbReference type="Proteomes" id="UP000694400"/>
    </source>
</evidence>
<feature type="compositionally biased region" description="Pro residues" evidence="1">
    <location>
        <begin position="48"/>
        <end position="57"/>
    </location>
</feature>
<feature type="compositionally biased region" description="Basic residues" evidence="1">
    <location>
        <begin position="81"/>
        <end position="103"/>
    </location>
</feature>
<reference evidence="2" key="3">
    <citation type="submission" date="2025-09" db="UniProtKB">
        <authorList>
            <consortium name="Ensembl"/>
        </authorList>
    </citation>
    <scope>IDENTIFICATION</scope>
</reference>
<sequence length="225" mass="23533">MDTHQGLDMKKRPGQRRAGEPGGLRERGRAGGGAAGAGQGAAGAGTPRSPPAAPRSPPAGRAASESERRGRRRREAAGAGRMRRPQLRPKRARTARGRARGRSRSGAGRARAPGPGPAGRGSEVGAGRRGGAGGRRRGRAGTCWSRPGGAPLRAGAVLPRRRRPPAAPRPERGRGRPGSARRAPRFGGKRLRVAAGERSGLRGSPRRRGARLSELRGHVLRARRV</sequence>